<feature type="transmembrane region" description="Helical" evidence="6">
    <location>
        <begin position="7"/>
        <end position="30"/>
    </location>
</feature>
<dbReference type="EMBL" id="KK920209">
    <property type="protein sequence ID" value="KDP20054.1"/>
    <property type="molecule type" value="Genomic_DNA"/>
</dbReference>
<proteinExistence type="inferred from homology"/>
<reference evidence="7 8" key="1">
    <citation type="journal article" date="2014" name="PLoS ONE">
        <title>Global Analysis of Gene Expression Profiles in Physic Nut (Jatropha curcas L.) Seedlings Exposed to Salt Stress.</title>
        <authorList>
            <person name="Zhang L."/>
            <person name="Zhang C."/>
            <person name="Wu P."/>
            <person name="Chen Y."/>
            <person name="Li M."/>
            <person name="Jiang H."/>
            <person name="Wu G."/>
        </authorList>
    </citation>
    <scope>NUCLEOTIDE SEQUENCE [LARGE SCALE GENOMIC DNA]</scope>
    <source>
        <strain evidence="8">cv. GZQX0401</strain>
        <tissue evidence="7">Young leaves</tissue>
    </source>
</reference>
<evidence type="ECO:0000256" key="4">
    <source>
        <dbReference type="ARBA" id="ARBA00022989"/>
    </source>
</evidence>
<accession>A0A067JKP0</accession>
<dbReference type="STRING" id="180498.A0A067JKP0"/>
<protein>
    <submittedName>
        <fullName evidence="7">Uncharacterized protein</fullName>
    </submittedName>
</protein>
<evidence type="ECO:0000256" key="2">
    <source>
        <dbReference type="ARBA" id="ARBA00006840"/>
    </source>
</evidence>
<dbReference type="OrthoDB" id="672773at2759"/>
<dbReference type="Proteomes" id="UP000027138">
    <property type="component" value="Unassembled WGS sequence"/>
</dbReference>
<dbReference type="PANTHER" id="PTHR32191">
    <property type="entry name" value="TETRASPANIN-8-RELATED"/>
    <property type="match status" value="1"/>
</dbReference>
<evidence type="ECO:0000313" key="7">
    <source>
        <dbReference type="EMBL" id="KDP20054.1"/>
    </source>
</evidence>
<gene>
    <name evidence="7" type="ORF">JCGZ_05823</name>
</gene>
<dbReference type="GO" id="GO:0016020">
    <property type="term" value="C:membrane"/>
    <property type="evidence" value="ECO:0007669"/>
    <property type="project" value="UniProtKB-SubCell"/>
</dbReference>
<keyword evidence="5 6" id="KW-0472">Membrane</keyword>
<sequence>MPGVSNILTATIDFSFTVFGVIAIATGLFICTHGGSSHCQQLIQNPLLIIGAAGKMVSGLGFKEFRLEDFLRFLQKYSIDQHNWVHIKECSIDSRTCKNLIIQTSVQKESDFYRMKLSPLESGCCIPPPSCHLEYKNPTIWTMPESGLAMNNDRDCTTWNNNQHLLCYECKSCKAGILANLRDEYRLLFIYYDILTILFLILVYFIGC</sequence>
<keyword evidence="3 6" id="KW-0812">Transmembrane</keyword>
<keyword evidence="8" id="KW-1185">Reference proteome</keyword>
<organism evidence="7 8">
    <name type="scientific">Jatropha curcas</name>
    <name type="common">Barbados nut</name>
    <dbReference type="NCBI Taxonomy" id="180498"/>
    <lineage>
        <taxon>Eukaryota</taxon>
        <taxon>Viridiplantae</taxon>
        <taxon>Streptophyta</taxon>
        <taxon>Embryophyta</taxon>
        <taxon>Tracheophyta</taxon>
        <taxon>Spermatophyta</taxon>
        <taxon>Magnoliopsida</taxon>
        <taxon>eudicotyledons</taxon>
        <taxon>Gunneridae</taxon>
        <taxon>Pentapetalae</taxon>
        <taxon>rosids</taxon>
        <taxon>fabids</taxon>
        <taxon>Malpighiales</taxon>
        <taxon>Euphorbiaceae</taxon>
        <taxon>Crotonoideae</taxon>
        <taxon>Jatropheae</taxon>
        <taxon>Jatropha</taxon>
    </lineage>
</organism>
<evidence type="ECO:0000256" key="1">
    <source>
        <dbReference type="ARBA" id="ARBA00004370"/>
    </source>
</evidence>
<name>A0A067JKP0_JATCU</name>
<dbReference type="InterPro" id="IPR044991">
    <property type="entry name" value="TET_plant"/>
</dbReference>
<keyword evidence="4 6" id="KW-1133">Transmembrane helix</keyword>
<evidence type="ECO:0000256" key="3">
    <source>
        <dbReference type="ARBA" id="ARBA00022692"/>
    </source>
</evidence>
<evidence type="ECO:0000313" key="8">
    <source>
        <dbReference type="Proteomes" id="UP000027138"/>
    </source>
</evidence>
<comment type="subcellular location">
    <subcellularLocation>
        <location evidence="1">Membrane</location>
    </subcellularLocation>
</comment>
<dbReference type="GO" id="GO:0009734">
    <property type="term" value="P:auxin-activated signaling pathway"/>
    <property type="evidence" value="ECO:0007669"/>
    <property type="project" value="InterPro"/>
</dbReference>
<evidence type="ECO:0000256" key="5">
    <source>
        <dbReference type="ARBA" id="ARBA00023136"/>
    </source>
</evidence>
<dbReference type="AlphaFoldDB" id="A0A067JKP0"/>
<comment type="similarity">
    <text evidence="2">Belongs to the tetraspanin (TM4SF) family.</text>
</comment>
<feature type="transmembrane region" description="Helical" evidence="6">
    <location>
        <begin position="187"/>
        <end position="207"/>
    </location>
</feature>
<evidence type="ECO:0000256" key="6">
    <source>
        <dbReference type="SAM" id="Phobius"/>
    </source>
</evidence>